<gene>
    <name evidence="1" type="ORF">PoB_003337900</name>
</gene>
<name>A0AAV4AGR8_9GAST</name>
<keyword evidence="2" id="KW-1185">Reference proteome</keyword>
<comment type="caution">
    <text evidence="1">The sequence shown here is derived from an EMBL/GenBank/DDBJ whole genome shotgun (WGS) entry which is preliminary data.</text>
</comment>
<organism evidence="1 2">
    <name type="scientific">Plakobranchus ocellatus</name>
    <dbReference type="NCBI Taxonomy" id="259542"/>
    <lineage>
        <taxon>Eukaryota</taxon>
        <taxon>Metazoa</taxon>
        <taxon>Spiralia</taxon>
        <taxon>Lophotrochozoa</taxon>
        <taxon>Mollusca</taxon>
        <taxon>Gastropoda</taxon>
        <taxon>Heterobranchia</taxon>
        <taxon>Euthyneura</taxon>
        <taxon>Panpulmonata</taxon>
        <taxon>Sacoglossa</taxon>
        <taxon>Placobranchoidea</taxon>
        <taxon>Plakobranchidae</taxon>
        <taxon>Plakobranchus</taxon>
    </lineage>
</organism>
<evidence type="ECO:0000313" key="1">
    <source>
        <dbReference type="EMBL" id="GFO06874.1"/>
    </source>
</evidence>
<dbReference type="AlphaFoldDB" id="A0AAV4AGR8"/>
<evidence type="ECO:0000313" key="2">
    <source>
        <dbReference type="Proteomes" id="UP000735302"/>
    </source>
</evidence>
<accession>A0AAV4AGR8</accession>
<dbReference type="EMBL" id="BLXT01003813">
    <property type="protein sequence ID" value="GFO06874.1"/>
    <property type="molecule type" value="Genomic_DNA"/>
</dbReference>
<dbReference type="Proteomes" id="UP000735302">
    <property type="component" value="Unassembled WGS sequence"/>
</dbReference>
<sequence>MMGQVGLLTELMGQFGMLTELVGQFGWLTEVVGHHKFLTELVGQHDLLTELIGPPSGQGAGGGAQTRDRGVPVDFRADSLTTVPPTSHYSEDIMVKLHFCVQHSCNYQ</sequence>
<reference evidence="1 2" key="1">
    <citation type="journal article" date="2021" name="Elife">
        <title>Chloroplast acquisition without the gene transfer in kleptoplastic sea slugs, Plakobranchus ocellatus.</title>
        <authorList>
            <person name="Maeda T."/>
            <person name="Takahashi S."/>
            <person name="Yoshida T."/>
            <person name="Shimamura S."/>
            <person name="Takaki Y."/>
            <person name="Nagai Y."/>
            <person name="Toyoda A."/>
            <person name="Suzuki Y."/>
            <person name="Arimoto A."/>
            <person name="Ishii H."/>
            <person name="Satoh N."/>
            <person name="Nishiyama T."/>
            <person name="Hasebe M."/>
            <person name="Maruyama T."/>
            <person name="Minagawa J."/>
            <person name="Obokata J."/>
            <person name="Shigenobu S."/>
        </authorList>
    </citation>
    <scope>NUCLEOTIDE SEQUENCE [LARGE SCALE GENOMIC DNA]</scope>
</reference>
<protein>
    <submittedName>
        <fullName evidence="1">Uncharacterized protein</fullName>
    </submittedName>
</protein>
<proteinExistence type="predicted"/>